<feature type="region of interest" description="Disordered" evidence="3">
    <location>
        <begin position="384"/>
        <end position="405"/>
    </location>
</feature>
<accession>D7DPV1</accession>
<dbReference type="GO" id="GO:0030313">
    <property type="term" value="C:cell envelope"/>
    <property type="evidence" value="ECO:0007669"/>
    <property type="project" value="UniProtKB-SubCell"/>
</dbReference>
<feature type="domain" description="Multidrug resistance protein MdtA-like alpha-helical hairpin" evidence="4">
    <location>
        <begin position="124"/>
        <end position="193"/>
    </location>
</feature>
<dbReference type="Proteomes" id="UP000000383">
    <property type="component" value="Chromosome"/>
</dbReference>
<dbReference type="GO" id="GO:0022857">
    <property type="term" value="F:transmembrane transporter activity"/>
    <property type="evidence" value="ECO:0007669"/>
    <property type="project" value="InterPro"/>
</dbReference>
<dbReference type="InterPro" id="IPR058627">
    <property type="entry name" value="MdtA-like_C"/>
</dbReference>
<reference evidence="8 9" key="2">
    <citation type="journal article" date="2011" name="J. Bacteriol.">
        <title>Genomes of three methylotrophs from a single niche uncover genetic and metabolic divergence of Methylophilaceae.</title>
        <authorList>
            <person name="Lapidus A."/>
            <person name="Clum A."/>
            <person name="Labutti K."/>
            <person name="Kaluzhnaya M.G."/>
            <person name="Lim S."/>
            <person name="Beck D.A."/>
            <person name="Glavina Del Rio T."/>
            <person name="Nolan M."/>
            <person name="Mavromatis K."/>
            <person name="Huntemann M."/>
            <person name="Lucas S."/>
            <person name="Lidstrom M.E."/>
            <person name="Ivanova N."/>
            <person name="Chistoserdova L."/>
        </authorList>
    </citation>
    <scope>NUCLEOTIDE SEQUENCE [LARGE SCALE GENOMIC DNA]</scope>
    <source>
        <strain evidence="8 9">301</strain>
    </source>
</reference>
<proteinExistence type="inferred from homology"/>
<dbReference type="AlphaFoldDB" id="D7DPV1"/>
<evidence type="ECO:0000259" key="7">
    <source>
        <dbReference type="Pfam" id="PF25967"/>
    </source>
</evidence>
<evidence type="ECO:0000313" key="9">
    <source>
        <dbReference type="Proteomes" id="UP000000383"/>
    </source>
</evidence>
<dbReference type="FunFam" id="2.40.420.20:FF:000001">
    <property type="entry name" value="Efflux RND transporter periplasmic adaptor subunit"/>
    <property type="match status" value="1"/>
</dbReference>
<evidence type="ECO:0000256" key="2">
    <source>
        <dbReference type="ARBA" id="ARBA00009477"/>
    </source>
</evidence>
<protein>
    <submittedName>
        <fullName evidence="8">Efflux transporter, RND family, MFP subunit</fullName>
    </submittedName>
</protein>
<evidence type="ECO:0000313" key="8">
    <source>
        <dbReference type="EMBL" id="ADI29322.1"/>
    </source>
</evidence>
<feature type="domain" description="Multidrug resistance protein MdtA-like barrel-sandwich hybrid" evidence="5">
    <location>
        <begin position="84"/>
        <end position="220"/>
    </location>
</feature>
<reference evidence="9" key="1">
    <citation type="submission" date="2010-05" db="EMBL/GenBank/DDBJ databases">
        <title>Complete sequence of Methylotenera sp. 301.</title>
        <authorList>
            <person name="Lucas S."/>
            <person name="Copeland A."/>
            <person name="Lapidus A."/>
            <person name="Cheng J.-F."/>
            <person name="Bruce D."/>
            <person name="Goodwin L."/>
            <person name="Pitluck S."/>
            <person name="Clum A."/>
            <person name="Land M."/>
            <person name="Hauser L."/>
            <person name="Kyrpides N."/>
            <person name="Ivanova N."/>
            <person name="Chistoservova L."/>
            <person name="Kalyuzhnaya M."/>
            <person name="Woyke T."/>
        </authorList>
    </citation>
    <scope>NUCLEOTIDE SEQUENCE [LARGE SCALE GENOMIC DNA]</scope>
    <source>
        <strain evidence="9">301</strain>
    </source>
</reference>
<dbReference type="eggNOG" id="COG0845">
    <property type="taxonomic scope" value="Bacteria"/>
</dbReference>
<dbReference type="Gene3D" id="2.40.30.170">
    <property type="match status" value="1"/>
</dbReference>
<feature type="domain" description="Multidrug resistance protein MdtA-like C-terminal permuted SH3" evidence="7">
    <location>
        <begin position="317"/>
        <end position="374"/>
    </location>
</feature>
<dbReference type="KEGG" id="meh:M301_0938"/>
<sequence length="405" mass="42591">MLFNDAKQRPQIHLFKTKSFAGAVKLTTIALMVGLALNGCGKKNDAAAQAGGGMPAMPVSVIELKATSVPISAEAVAQTEGAKEVEIRPRVGGILLKKLFEEGSPIKAGQAMFLIDPVPFQIALSNAKAQLAQQQAHVEQTQREATRLDGLLVSQSISKREADNAGSDSTLARAALAQAEAGVREAQLNLSYTTVTSPLSGIAGRFEFSEGALVNANTSLLTTVSQISPIWARFSLSDSELAQLGGHLSPSNVKEVALIMANGKEYPSKGTLNFAASGIDPQLGTQQLRATFENPDKSLLPGQFVRVRVTTGHKDGVFVVPQTSVLTNDQGKFVYIANDKNEATIKPIVVGNWVGTDWVILSGLEAGEKVIVDNVIKLRPGAAVAPHPAGEAPVAADKSKEAAAK</sequence>
<dbReference type="EMBL" id="CP002056">
    <property type="protein sequence ID" value="ADI29322.1"/>
    <property type="molecule type" value="Genomic_DNA"/>
</dbReference>
<evidence type="ECO:0000259" key="5">
    <source>
        <dbReference type="Pfam" id="PF25917"/>
    </source>
</evidence>
<dbReference type="Pfam" id="PF25944">
    <property type="entry name" value="Beta-barrel_RND"/>
    <property type="match status" value="1"/>
</dbReference>
<evidence type="ECO:0000256" key="3">
    <source>
        <dbReference type="SAM" id="MobiDB-lite"/>
    </source>
</evidence>
<dbReference type="NCBIfam" id="TIGR01730">
    <property type="entry name" value="RND_mfp"/>
    <property type="match status" value="1"/>
</dbReference>
<gene>
    <name evidence="8" type="ordered locus">M301_0938</name>
</gene>
<dbReference type="Pfam" id="PF25876">
    <property type="entry name" value="HH_MFP_RND"/>
    <property type="match status" value="1"/>
</dbReference>
<dbReference type="InterPro" id="IPR058626">
    <property type="entry name" value="MdtA-like_b-barrel"/>
</dbReference>
<dbReference type="PANTHER" id="PTHR30158">
    <property type="entry name" value="ACRA/E-RELATED COMPONENT OF DRUG EFFLUX TRANSPORTER"/>
    <property type="match status" value="1"/>
</dbReference>
<dbReference type="RefSeq" id="WP_013147638.1">
    <property type="nucleotide sequence ID" value="NC_014207.1"/>
</dbReference>
<evidence type="ECO:0000259" key="4">
    <source>
        <dbReference type="Pfam" id="PF25876"/>
    </source>
</evidence>
<organism evidence="8 9">
    <name type="scientific">Methylotenera versatilis (strain 301)</name>
    <dbReference type="NCBI Taxonomy" id="666681"/>
    <lineage>
        <taxon>Bacteria</taxon>
        <taxon>Pseudomonadati</taxon>
        <taxon>Pseudomonadota</taxon>
        <taxon>Betaproteobacteria</taxon>
        <taxon>Nitrosomonadales</taxon>
        <taxon>Methylophilaceae</taxon>
        <taxon>Methylotenera</taxon>
    </lineage>
</organism>
<dbReference type="GO" id="GO:0046677">
    <property type="term" value="P:response to antibiotic"/>
    <property type="evidence" value="ECO:0007669"/>
    <property type="project" value="TreeGrafter"/>
</dbReference>
<dbReference type="Pfam" id="PF25967">
    <property type="entry name" value="RND-MFP_C"/>
    <property type="match status" value="1"/>
</dbReference>
<dbReference type="Pfam" id="PF25917">
    <property type="entry name" value="BSH_RND"/>
    <property type="match status" value="1"/>
</dbReference>
<dbReference type="GO" id="GO:0005886">
    <property type="term" value="C:plasma membrane"/>
    <property type="evidence" value="ECO:0007669"/>
    <property type="project" value="TreeGrafter"/>
</dbReference>
<evidence type="ECO:0000256" key="1">
    <source>
        <dbReference type="ARBA" id="ARBA00004196"/>
    </source>
</evidence>
<comment type="subcellular location">
    <subcellularLocation>
        <location evidence="1">Cell envelope</location>
    </subcellularLocation>
</comment>
<name>D7DPV1_METV0</name>
<dbReference type="InterPro" id="IPR058624">
    <property type="entry name" value="MdtA-like_HH"/>
</dbReference>
<dbReference type="Gene3D" id="1.10.287.470">
    <property type="entry name" value="Helix hairpin bin"/>
    <property type="match status" value="1"/>
</dbReference>
<keyword evidence="9" id="KW-1185">Reference proteome</keyword>
<comment type="similarity">
    <text evidence="2">Belongs to the membrane fusion protein (MFP) (TC 8.A.1) family.</text>
</comment>
<evidence type="ECO:0000259" key="6">
    <source>
        <dbReference type="Pfam" id="PF25944"/>
    </source>
</evidence>
<dbReference type="Gene3D" id="2.40.420.20">
    <property type="match status" value="1"/>
</dbReference>
<dbReference type="InterPro" id="IPR058625">
    <property type="entry name" value="MdtA-like_BSH"/>
</dbReference>
<dbReference type="HOGENOM" id="CLU_018816_2_1_4"/>
<dbReference type="SUPFAM" id="SSF111369">
    <property type="entry name" value="HlyD-like secretion proteins"/>
    <property type="match status" value="1"/>
</dbReference>
<dbReference type="Gene3D" id="2.40.50.100">
    <property type="match status" value="1"/>
</dbReference>
<dbReference type="InterPro" id="IPR006143">
    <property type="entry name" value="RND_pump_MFP"/>
</dbReference>
<feature type="domain" description="Multidrug resistance protein MdtA-like beta-barrel" evidence="6">
    <location>
        <begin position="229"/>
        <end position="312"/>
    </location>
</feature>
<dbReference type="OrthoDB" id="9783047at2"/>
<dbReference type="STRING" id="666681.M301_0938"/>